<dbReference type="AlphaFoldDB" id="A0A1T4K0D7"/>
<feature type="compositionally biased region" description="Polar residues" evidence="4">
    <location>
        <begin position="218"/>
        <end position="230"/>
    </location>
</feature>
<evidence type="ECO:0000256" key="2">
    <source>
        <dbReference type="ARBA" id="ARBA00022747"/>
    </source>
</evidence>
<dbReference type="Proteomes" id="UP000190423">
    <property type="component" value="Unassembled WGS sequence"/>
</dbReference>
<dbReference type="InterPro" id="IPR000055">
    <property type="entry name" value="Restrct_endonuc_typeI_TRD"/>
</dbReference>
<sequence length="472" mass="52762">MSEWKKVKIGDICKIVKGTTGIASAEPGEYPLVVTAEERKTCSTYQFDCEAVCIPLVSSSGHGKKSLKNVHYQNGKFALGTILCAVIPNNPQELDACYLHQYLQFYKDIVLVPLMKGAANVSLSMKDIATVEFPLPPIERQRELSNLFVSLQEKQKELSAEYEKQTDYAKLLRQNILQQAIEGKLTADWRNQNPVQKGNPDYDAEALFEQIQKGEVSPSLQPASQFSATPSPRGKAPKTPENSREFFEEKLDSERKRTNNARSKSLAPITEEEKPFEIPAGWKWVRLGEIGNWASGATPSKSELTYYVNGTIPWLRTGDLNDNVISSLPITITEKALNECSLRLNPIDSVLIAMYGATIGKVGILKTQATTNQACCACIPYQSNFSQYLFYLLIALREYFKEKSWGAAQPNISKEIIIKTPFALPPLKEQEEIVSIVETLLAKVTELENQIQDRKSLSDKLIFGIIKENLEG</sequence>
<name>A0A1T4K0D7_TREPO</name>
<keyword evidence="7" id="KW-1185">Reference proteome</keyword>
<reference evidence="6 7" key="1">
    <citation type="submission" date="2017-02" db="EMBL/GenBank/DDBJ databases">
        <authorList>
            <person name="Peterson S.W."/>
        </authorList>
    </citation>
    <scope>NUCLEOTIDE SEQUENCE [LARGE SCALE GENOMIC DNA]</scope>
    <source>
        <strain evidence="6 7">ATCC BAA-908</strain>
    </source>
</reference>
<dbReference type="EMBL" id="FUWG01000006">
    <property type="protein sequence ID" value="SJZ35838.1"/>
    <property type="molecule type" value="Genomic_DNA"/>
</dbReference>
<organism evidence="6 7">
    <name type="scientific">Treponema porcinum</name>
    <dbReference type="NCBI Taxonomy" id="261392"/>
    <lineage>
        <taxon>Bacteria</taxon>
        <taxon>Pseudomonadati</taxon>
        <taxon>Spirochaetota</taxon>
        <taxon>Spirochaetia</taxon>
        <taxon>Spirochaetales</taxon>
        <taxon>Treponemataceae</taxon>
        <taxon>Treponema</taxon>
    </lineage>
</organism>
<evidence type="ECO:0000256" key="3">
    <source>
        <dbReference type="ARBA" id="ARBA00023125"/>
    </source>
</evidence>
<comment type="similarity">
    <text evidence="1">Belongs to the type-I restriction system S methylase family.</text>
</comment>
<feature type="region of interest" description="Disordered" evidence="4">
    <location>
        <begin position="216"/>
        <end position="267"/>
    </location>
</feature>
<dbReference type="PANTHER" id="PTHR43140:SF1">
    <property type="entry name" value="TYPE I RESTRICTION ENZYME ECOKI SPECIFICITY SUBUNIT"/>
    <property type="match status" value="1"/>
</dbReference>
<keyword evidence="3" id="KW-0238">DNA-binding</keyword>
<dbReference type="RefSeq" id="WP_078932827.1">
    <property type="nucleotide sequence ID" value="NZ_FUWG01000006.1"/>
</dbReference>
<proteinExistence type="inferred from homology"/>
<dbReference type="InterPro" id="IPR051212">
    <property type="entry name" value="Type-I_RE_S_subunit"/>
</dbReference>
<feature type="compositionally biased region" description="Basic and acidic residues" evidence="4">
    <location>
        <begin position="241"/>
        <end position="257"/>
    </location>
</feature>
<evidence type="ECO:0000313" key="6">
    <source>
        <dbReference type="EMBL" id="SJZ35838.1"/>
    </source>
</evidence>
<evidence type="ECO:0000259" key="5">
    <source>
        <dbReference type="Pfam" id="PF01420"/>
    </source>
</evidence>
<gene>
    <name evidence="6" type="ORF">SAMN02745149_00920</name>
</gene>
<dbReference type="GO" id="GO:0009307">
    <property type="term" value="P:DNA restriction-modification system"/>
    <property type="evidence" value="ECO:0007669"/>
    <property type="project" value="UniProtKB-KW"/>
</dbReference>
<dbReference type="GO" id="GO:0003677">
    <property type="term" value="F:DNA binding"/>
    <property type="evidence" value="ECO:0007669"/>
    <property type="project" value="UniProtKB-KW"/>
</dbReference>
<feature type="domain" description="Type I restriction modification DNA specificity" evidence="5">
    <location>
        <begin position="279"/>
        <end position="453"/>
    </location>
</feature>
<evidence type="ECO:0000313" key="7">
    <source>
        <dbReference type="Proteomes" id="UP000190423"/>
    </source>
</evidence>
<protein>
    <submittedName>
        <fullName evidence="6">Type I restriction enzyme, S subunit</fullName>
    </submittedName>
</protein>
<dbReference type="STRING" id="261392.SAMN02745149_00920"/>
<dbReference type="InterPro" id="IPR044946">
    <property type="entry name" value="Restrct_endonuc_typeI_TRD_sf"/>
</dbReference>
<accession>A0A1T4K0D7</accession>
<feature type="domain" description="Type I restriction modification DNA specificity" evidence="5">
    <location>
        <begin position="1"/>
        <end position="146"/>
    </location>
</feature>
<dbReference type="PANTHER" id="PTHR43140">
    <property type="entry name" value="TYPE-1 RESTRICTION ENZYME ECOKI SPECIFICITY PROTEIN"/>
    <property type="match status" value="1"/>
</dbReference>
<dbReference type="CDD" id="cd17515">
    <property type="entry name" value="RMtype1_S_MjaORF132P_Sau1132ORF3780P-TRD1-CR1_like"/>
    <property type="match status" value="1"/>
</dbReference>
<dbReference type="Gene3D" id="3.90.220.20">
    <property type="entry name" value="DNA methylase specificity domains"/>
    <property type="match status" value="2"/>
</dbReference>
<keyword evidence="2" id="KW-0680">Restriction system</keyword>
<dbReference type="Pfam" id="PF01420">
    <property type="entry name" value="Methylase_S"/>
    <property type="match status" value="2"/>
</dbReference>
<evidence type="ECO:0000256" key="4">
    <source>
        <dbReference type="SAM" id="MobiDB-lite"/>
    </source>
</evidence>
<evidence type="ECO:0000256" key="1">
    <source>
        <dbReference type="ARBA" id="ARBA00010923"/>
    </source>
</evidence>
<dbReference type="GeneID" id="78316224"/>
<dbReference type="SUPFAM" id="SSF116734">
    <property type="entry name" value="DNA methylase specificity domain"/>
    <property type="match status" value="2"/>
</dbReference>